<protein>
    <submittedName>
        <fullName evidence="2">Uncharacterized protein</fullName>
    </submittedName>
</protein>
<organism evidence="2 3">
    <name type="scientific">Miscanthus lutarioriparius</name>
    <dbReference type="NCBI Taxonomy" id="422564"/>
    <lineage>
        <taxon>Eukaryota</taxon>
        <taxon>Viridiplantae</taxon>
        <taxon>Streptophyta</taxon>
        <taxon>Embryophyta</taxon>
        <taxon>Tracheophyta</taxon>
        <taxon>Spermatophyta</taxon>
        <taxon>Magnoliopsida</taxon>
        <taxon>Liliopsida</taxon>
        <taxon>Poales</taxon>
        <taxon>Poaceae</taxon>
        <taxon>PACMAD clade</taxon>
        <taxon>Panicoideae</taxon>
        <taxon>Andropogonodae</taxon>
        <taxon>Andropogoneae</taxon>
        <taxon>Saccharinae</taxon>
        <taxon>Miscanthus</taxon>
    </lineage>
</organism>
<sequence>MDRRLLEAATSGDVPSVKQLLALDGPGVLLGTTPQGNTCLHIASIQGHEDFCKNILMLDHSPATALLSTVNKDGETPLLTAVARGCASLASVLLRYCRYQQLSEIILKQDKHGCNALHHAIRRGHRMLALELIEAVPTLSKAMDSRNKSPLFIAAVRNFTEVFHKLLEISDSSDSGGFGFNVLHGAVRNENIGETFALSLEGLYMEMRPRLARQESEDKYTPMHLAAYQNKVDVLTVLLEHDPFLGYLISTYGFPLLCIAASKGHVGVARELLKHCPDAPYCDANGLTCLHVAVLNGQAEFVEYVLGSQQLRHLINMADNSGETALHPARRRGLTWIASVLGDREKNINNNPVIIRKVCKQLIVFLFAIRLRGYRKLALELIEAEPALSKAVNKCYESPMFIAVTRDYGDVLEKLLQIPDAAHGGSHGCNALHAAVTSGNAVMAKRVMEARTWLVRQGNEEKRTPMYLAAIENKIDVLRVLLEHDPSLGYFISTDGDGAPLLCIAASEGNVGVARELLRHCPDPPYFDAMGSTCLHIAISFGQEDFVSCTSSGDGTTHGCSSIWSCRRNEAPVSACSGRAWNHSSGERIAAIHGHEVFCKEVQALNPSLLTAINSDGETPLLAAVASGCLSVASVLLRCCRDQQLSGAILKQDKRGCNALHHAIRNGHMKLALELMQAEPALSHYVNQYGESPMFFAVMRKYEDVFDKLFEIRDSAHGGADGMNALHASVWNGNSAIANKIMEARPWLAREEDKSSNTPMHLAVRWHKSDVLSVLLEHDRSLGYQVSTLGNPLLVSAAYRGHVDVARELLKHCPDAPCYNTRGSTCLHIAVQSQQTEFVKFVLGLPRLQKLVNMRDENGDTALHVAVQKCDPKMVAALLLHRDIDITVVNNNGCPVNRTLPTDRAKTLNWLGEPS</sequence>
<dbReference type="SMART" id="SM00248">
    <property type="entry name" value="ANK"/>
    <property type="match status" value="19"/>
</dbReference>
<gene>
    <name evidence="2" type="ORF">NCGR_LOCUS41093</name>
</gene>
<dbReference type="PANTHER" id="PTHR24121">
    <property type="entry name" value="NO MECHANORECEPTOR POTENTIAL C, ISOFORM D-RELATED"/>
    <property type="match status" value="1"/>
</dbReference>
<accession>A0A811QEC9</accession>
<feature type="repeat" description="ANK" evidence="1">
    <location>
        <begin position="218"/>
        <end position="241"/>
    </location>
</feature>
<proteinExistence type="predicted"/>
<keyword evidence="1" id="KW-0040">ANK repeat</keyword>
<evidence type="ECO:0000313" key="2">
    <source>
        <dbReference type="EMBL" id="CAD6257608.1"/>
    </source>
</evidence>
<evidence type="ECO:0000256" key="1">
    <source>
        <dbReference type="PROSITE-ProRule" id="PRU00023"/>
    </source>
</evidence>
<dbReference type="Pfam" id="PF12796">
    <property type="entry name" value="Ank_2"/>
    <property type="match status" value="4"/>
</dbReference>
<dbReference type="InterPro" id="IPR002110">
    <property type="entry name" value="Ankyrin_rpt"/>
</dbReference>
<evidence type="ECO:0000313" key="3">
    <source>
        <dbReference type="Proteomes" id="UP000604825"/>
    </source>
</evidence>
<feature type="repeat" description="ANK" evidence="1">
    <location>
        <begin position="858"/>
        <end position="891"/>
    </location>
</feature>
<dbReference type="Gene3D" id="1.25.40.20">
    <property type="entry name" value="Ankyrin repeat-containing domain"/>
    <property type="match status" value="5"/>
</dbReference>
<dbReference type="OrthoDB" id="674805at2759"/>
<dbReference type="SUPFAM" id="SSF48403">
    <property type="entry name" value="Ankyrin repeat"/>
    <property type="match status" value="4"/>
</dbReference>
<dbReference type="PROSITE" id="PS50297">
    <property type="entry name" value="ANK_REP_REGION"/>
    <property type="match status" value="2"/>
</dbReference>
<dbReference type="PANTHER" id="PTHR24121:SF19">
    <property type="entry name" value="OS11G0247700 PROTEIN"/>
    <property type="match status" value="1"/>
</dbReference>
<dbReference type="InterPro" id="IPR036770">
    <property type="entry name" value="Ankyrin_rpt-contain_sf"/>
</dbReference>
<reference evidence="2" key="1">
    <citation type="submission" date="2020-10" db="EMBL/GenBank/DDBJ databases">
        <authorList>
            <person name="Han B."/>
            <person name="Lu T."/>
            <person name="Zhao Q."/>
            <person name="Huang X."/>
            <person name="Zhao Y."/>
        </authorList>
    </citation>
    <scope>NUCLEOTIDE SEQUENCE</scope>
</reference>
<dbReference type="EMBL" id="CAJGYO010000010">
    <property type="protein sequence ID" value="CAD6257608.1"/>
    <property type="molecule type" value="Genomic_DNA"/>
</dbReference>
<dbReference type="PROSITE" id="PS50088">
    <property type="entry name" value="ANK_REPEAT"/>
    <property type="match status" value="2"/>
</dbReference>
<keyword evidence="3" id="KW-1185">Reference proteome</keyword>
<comment type="caution">
    <text evidence="2">The sequence shown here is derived from an EMBL/GenBank/DDBJ whole genome shotgun (WGS) entry which is preliminary data.</text>
</comment>
<dbReference type="Proteomes" id="UP000604825">
    <property type="component" value="Unassembled WGS sequence"/>
</dbReference>
<dbReference type="AlphaFoldDB" id="A0A811QEC9"/>
<name>A0A811QEC9_9POAL</name>